<dbReference type="SUPFAM" id="SSF55681">
    <property type="entry name" value="Class II aaRS and biotin synthetases"/>
    <property type="match status" value="1"/>
</dbReference>
<dbReference type="InterPro" id="IPR050664">
    <property type="entry name" value="Octanoyltrans_LipM/LipL"/>
</dbReference>
<name>A0A972FDP4_9RHOO</name>
<keyword evidence="2" id="KW-0436">Ligase</keyword>
<keyword evidence="3" id="KW-1185">Reference proteome</keyword>
<feature type="domain" description="BPL/LPL catalytic" evidence="1">
    <location>
        <begin position="1"/>
        <end position="195"/>
    </location>
</feature>
<dbReference type="Pfam" id="PF21948">
    <property type="entry name" value="LplA-B_cat"/>
    <property type="match status" value="1"/>
</dbReference>
<dbReference type="AlphaFoldDB" id="A0A972FDP4"/>
<evidence type="ECO:0000313" key="3">
    <source>
        <dbReference type="Proteomes" id="UP000599523"/>
    </source>
</evidence>
<dbReference type="GO" id="GO:0016874">
    <property type="term" value="F:ligase activity"/>
    <property type="evidence" value="ECO:0007669"/>
    <property type="project" value="UniProtKB-KW"/>
</dbReference>
<sequence length="202" mass="22190">MHDRLHSEGKRNEIEVVLRESGGGAVLVGPWMLSLSLALPRDHAWSVQGSLHSYRQLGRLFAETLRAGGVGAHALCPEKMNDAQIALRDRGLPPLAWACFGDLSPWEVVNAEGRKLVGLAQRRRSTGTLLVAGLLVERPPWSMLCALLDHPDRLADILRQRTTDCARELRNTPTPLSVWVQMLHAALTDALTRNPCVASTEA</sequence>
<evidence type="ECO:0000313" key="2">
    <source>
        <dbReference type="EMBL" id="NMG03407.1"/>
    </source>
</evidence>
<gene>
    <name evidence="2" type="ORF">GPA21_10550</name>
</gene>
<dbReference type="InterPro" id="IPR004143">
    <property type="entry name" value="BPL_LPL_catalytic"/>
</dbReference>
<evidence type="ECO:0000259" key="1">
    <source>
        <dbReference type="PROSITE" id="PS51733"/>
    </source>
</evidence>
<accession>A0A972FDP4</accession>
<reference evidence="2" key="1">
    <citation type="submission" date="2019-12" db="EMBL/GenBank/DDBJ databases">
        <title>Comparative genomics gives insights into the taxonomy of the Azoarcus-Aromatoleum group and reveals separate origins of nif in the plant-associated Azoarcus and non-plant-associated Aromatoleum sub-groups.</title>
        <authorList>
            <person name="Lafos M."/>
            <person name="Maluk M."/>
            <person name="Batista M."/>
            <person name="Junghare M."/>
            <person name="Carmona M."/>
            <person name="Faoro H."/>
            <person name="Cruz L.M."/>
            <person name="Battistoni F."/>
            <person name="De Souza E."/>
            <person name="Pedrosa F."/>
            <person name="Chen W.-M."/>
            <person name="Poole P.S."/>
            <person name="Dixon R.A."/>
            <person name="James E.K."/>
        </authorList>
    </citation>
    <scope>NUCLEOTIDE SEQUENCE</scope>
    <source>
        <strain evidence="2">NSC3</strain>
    </source>
</reference>
<dbReference type="PROSITE" id="PS51733">
    <property type="entry name" value="BPL_LPL_CATALYTIC"/>
    <property type="match status" value="1"/>
</dbReference>
<dbReference type="Proteomes" id="UP000599523">
    <property type="component" value="Unassembled WGS sequence"/>
</dbReference>
<comment type="caution">
    <text evidence="2">The sequence shown here is derived from an EMBL/GenBank/DDBJ whole genome shotgun (WGS) entry which is preliminary data.</text>
</comment>
<dbReference type="PANTHER" id="PTHR43679:SF2">
    <property type="entry name" value="OCTANOYL-[GCVH]:PROTEIN N-OCTANOYLTRANSFERASE"/>
    <property type="match status" value="1"/>
</dbReference>
<protein>
    <submittedName>
        <fullName evidence="2">Ligase</fullName>
    </submittedName>
</protein>
<organism evidence="2 3">
    <name type="scientific">Azoarcus taiwanensis</name>
    <dbReference type="NCBI Taxonomy" id="666964"/>
    <lineage>
        <taxon>Bacteria</taxon>
        <taxon>Pseudomonadati</taxon>
        <taxon>Pseudomonadota</taxon>
        <taxon>Betaproteobacteria</taxon>
        <taxon>Rhodocyclales</taxon>
        <taxon>Zoogloeaceae</taxon>
        <taxon>Azoarcus</taxon>
    </lineage>
</organism>
<dbReference type="InterPro" id="IPR045864">
    <property type="entry name" value="aa-tRNA-synth_II/BPL/LPL"/>
</dbReference>
<dbReference type="PANTHER" id="PTHR43679">
    <property type="entry name" value="OCTANOYLTRANSFERASE LIPM-RELATED"/>
    <property type="match status" value="1"/>
</dbReference>
<dbReference type="Gene3D" id="3.30.930.10">
    <property type="entry name" value="Bira Bifunctional Protein, Domain 2"/>
    <property type="match status" value="1"/>
</dbReference>
<proteinExistence type="predicted"/>
<dbReference type="EMBL" id="WTVM01000055">
    <property type="protein sequence ID" value="NMG03407.1"/>
    <property type="molecule type" value="Genomic_DNA"/>
</dbReference>